<dbReference type="InterPro" id="IPR037185">
    <property type="entry name" value="EmrE-like"/>
</dbReference>
<name>A0ABZ2M356_9BACT</name>
<feature type="transmembrane region" description="Helical" evidence="1">
    <location>
        <begin position="173"/>
        <end position="195"/>
    </location>
</feature>
<feature type="transmembrane region" description="Helical" evidence="1">
    <location>
        <begin position="36"/>
        <end position="56"/>
    </location>
</feature>
<evidence type="ECO:0000313" key="4">
    <source>
        <dbReference type="Proteomes" id="UP001370348"/>
    </source>
</evidence>
<evidence type="ECO:0000313" key="3">
    <source>
        <dbReference type="EMBL" id="WXB15746.1"/>
    </source>
</evidence>
<keyword evidence="1" id="KW-1133">Transmembrane helix</keyword>
<keyword evidence="4" id="KW-1185">Reference proteome</keyword>
<feature type="transmembrane region" description="Helical" evidence="1">
    <location>
        <begin position="118"/>
        <end position="136"/>
    </location>
</feature>
<evidence type="ECO:0000256" key="1">
    <source>
        <dbReference type="SAM" id="Phobius"/>
    </source>
</evidence>
<dbReference type="SUPFAM" id="SSF103481">
    <property type="entry name" value="Multidrug resistance efflux transporter EmrE"/>
    <property type="match status" value="2"/>
</dbReference>
<feature type="domain" description="EamA" evidence="2">
    <location>
        <begin position="143"/>
        <end position="273"/>
    </location>
</feature>
<accession>A0ABZ2M356</accession>
<feature type="transmembrane region" description="Helical" evidence="1">
    <location>
        <begin position="201"/>
        <end position="220"/>
    </location>
</feature>
<dbReference type="Proteomes" id="UP001370348">
    <property type="component" value="Chromosome"/>
</dbReference>
<feature type="transmembrane region" description="Helical" evidence="1">
    <location>
        <begin position="258"/>
        <end position="275"/>
    </location>
</feature>
<dbReference type="EMBL" id="CP089984">
    <property type="protein sequence ID" value="WXB15746.1"/>
    <property type="molecule type" value="Genomic_DNA"/>
</dbReference>
<keyword evidence="1" id="KW-0812">Transmembrane</keyword>
<feature type="transmembrane region" description="Helical" evidence="1">
    <location>
        <begin position="142"/>
        <end position="161"/>
    </location>
</feature>
<dbReference type="Pfam" id="PF00892">
    <property type="entry name" value="EamA"/>
    <property type="match status" value="1"/>
</dbReference>
<sequence length="299" mass="30901">MSGRNQTATGVLFALSSIVLVQLGSAVSMPIFDQIGPAGTAWLRLCWSGVIFVAIARPRPWTMPRADLVAAVALGLVTAGMTVLFGEAIARIPLATAVSIEFLGPLTVAVLRRTGRWGLAWPPLALAGIALVTQPWGGVTNVSGVVLALGAGTCWGAYILLTQRVGDRLHGVTGLAISMPVAALIATPVGLAQALPQLDAFVIFKCAGLALLSPAIPYVLEMFALRKLAAATFGTLMSVEPAAALVVGLVILRQIPGIGPMFGILFVTVAAIGAARTDHRSKPDEAIAPFSNRPDGAEV</sequence>
<dbReference type="RefSeq" id="WP_394825380.1">
    <property type="nucleotide sequence ID" value="NZ_CP089984.1"/>
</dbReference>
<gene>
    <name evidence="3" type="ORF">LZC94_00440</name>
</gene>
<protein>
    <submittedName>
        <fullName evidence="3">EamA family transporter</fullName>
    </submittedName>
</protein>
<proteinExistence type="predicted"/>
<feature type="transmembrane region" description="Helical" evidence="1">
    <location>
        <begin position="68"/>
        <end position="86"/>
    </location>
</feature>
<organism evidence="3 4">
    <name type="scientific">Pendulispora albinea</name>
    <dbReference type="NCBI Taxonomy" id="2741071"/>
    <lineage>
        <taxon>Bacteria</taxon>
        <taxon>Pseudomonadati</taxon>
        <taxon>Myxococcota</taxon>
        <taxon>Myxococcia</taxon>
        <taxon>Myxococcales</taxon>
        <taxon>Sorangiineae</taxon>
        <taxon>Pendulisporaceae</taxon>
        <taxon>Pendulispora</taxon>
    </lineage>
</organism>
<feature type="transmembrane region" description="Helical" evidence="1">
    <location>
        <begin position="92"/>
        <end position="111"/>
    </location>
</feature>
<dbReference type="InterPro" id="IPR000620">
    <property type="entry name" value="EamA_dom"/>
</dbReference>
<reference evidence="3 4" key="1">
    <citation type="submission" date="2021-12" db="EMBL/GenBank/DDBJ databases">
        <title>Discovery of the Pendulisporaceae a myxobacterial family with distinct sporulation behavior and unique specialized metabolism.</title>
        <authorList>
            <person name="Garcia R."/>
            <person name="Popoff A."/>
            <person name="Bader C.D."/>
            <person name="Loehr J."/>
            <person name="Walesch S."/>
            <person name="Walt C."/>
            <person name="Boldt J."/>
            <person name="Bunk B."/>
            <person name="Haeckl F.J.F.P.J."/>
            <person name="Gunesch A.P."/>
            <person name="Birkelbach J."/>
            <person name="Nuebel U."/>
            <person name="Pietschmann T."/>
            <person name="Bach T."/>
            <person name="Mueller R."/>
        </authorList>
    </citation>
    <scope>NUCLEOTIDE SEQUENCE [LARGE SCALE GENOMIC DNA]</scope>
    <source>
        <strain evidence="3 4">MSr11954</strain>
    </source>
</reference>
<feature type="transmembrane region" description="Helical" evidence="1">
    <location>
        <begin position="232"/>
        <end position="252"/>
    </location>
</feature>
<keyword evidence="1" id="KW-0472">Membrane</keyword>
<evidence type="ECO:0000259" key="2">
    <source>
        <dbReference type="Pfam" id="PF00892"/>
    </source>
</evidence>